<dbReference type="RefSeq" id="WP_074237891.1">
    <property type="nucleotide sequence ID" value="NZ_FSRA01000001.1"/>
</dbReference>
<dbReference type="GO" id="GO:0009247">
    <property type="term" value="P:glycolipid biosynthetic process"/>
    <property type="evidence" value="ECO:0007669"/>
    <property type="project" value="UniProtKB-ARBA"/>
</dbReference>
<dbReference type="PANTHER" id="PTHR30606">
    <property type="entry name" value="LIPID A BIOSYNTHESIS LAUROYL ACYLTRANSFERASE"/>
    <property type="match status" value="1"/>
</dbReference>
<dbReference type="Pfam" id="PF03279">
    <property type="entry name" value="Lip_A_acyltrans"/>
    <property type="match status" value="1"/>
</dbReference>
<evidence type="ECO:0000256" key="1">
    <source>
        <dbReference type="ARBA" id="ARBA00004533"/>
    </source>
</evidence>
<keyword evidence="2" id="KW-1003">Cell membrane</keyword>
<keyword evidence="5 7" id="KW-0472">Membrane</keyword>
<protein>
    <submittedName>
        <fullName evidence="8">KDO2-lipid IV(A) lauroyltransferase</fullName>
    </submittedName>
</protein>
<keyword evidence="7" id="KW-1133">Transmembrane helix</keyword>
<dbReference type="CDD" id="cd07984">
    <property type="entry name" value="LPLAT_LABLAT-like"/>
    <property type="match status" value="1"/>
</dbReference>
<dbReference type="AlphaFoldDB" id="A0A1N6DG66"/>
<sequence length="290" mass="34443">MYYILLPFIYLLSWIPFPLFYGVSDLMFVMIYYVFGYRKKVVGQNLRNAFPERSEKEIRAIMRRFYRSFCDVLLETFKTLTISERSAIKRCKLTPEALLLFNRYADENKSIIIVMGHFGNWEWAGNTFSLQCRHHLYVVYHPLSNKHFNGLIYRMRTRFGTGLIAMKDTFREMVQHKAELDATAFIADQTPAPDSAFWLTFLNQDTPVFQGTEKIARKMNYPVVYARVERVKRGYYEISAETLFDEPGRTTDGEITAAHTRALEKDIQRQPESWLWSHRRWKHKRPEITK</sequence>
<organism evidence="8 9">
    <name type="scientific">Chitinophaga niabensis</name>
    <dbReference type="NCBI Taxonomy" id="536979"/>
    <lineage>
        <taxon>Bacteria</taxon>
        <taxon>Pseudomonadati</taxon>
        <taxon>Bacteroidota</taxon>
        <taxon>Chitinophagia</taxon>
        <taxon>Chitinophagales</taxon>
        <taxon>Chitinophagaceae</taxon>
        <taxon>Chitinophaga</taxon>
    </lineage>
</organism>
<name>A0A1N6DG66_9BACT</name>
<keyword evidence="3" id="KW-0997">Cell inner membrane</keyword>
<evidence type="ECO:0000256" key="7">
    <source>
        <dbReference type="SAM" id="Phobius"/>
    </source>
</evidence>
<evidence type="ECO:0000256" key="5">
    <source>
        <dbReference type="ARBA" id="ARBA00023136"/>
    </source>
</evidence>
<evidence type="ECO:0000256" key="3">
    <source>
        <dbReference type="ARBA" id="ARBA00022519"/>
    </source>
</evidence>
<evidence type="ECO:0000256" key="2">
    <source>
        <dbReference type="ARBA" id="ARBA00022475"/>
    </source>
</evidence>
<keyword evidence="6" id="KW-0012">Acyltransferase</keyword>
<dbReference type="InterPro" id="IPR004960">
    <property type="entry name" value="LipA_acyltrans"/>
</dbReference>
<evidence type="ECO:0000313" key="8">
    <source>
        <dbReference type="EMBL" id="SIN69654.1"/>
    </source>
</evidence>
<dbReference type="PIRSF" id="PIRSF026649">
    <property type="entry name" value="MsbB"/>
    <property type="match status" value="1"/>
</dbReference>
<accession>A0A1N6DG66</accession>
<dbReference type="GO" id="GO:0016746">
    <property type="term" value="F:acyltransferase activity"/>
    <property type="evidence" value="ECO:0007669"/>
    <property type="project" value="UniProtKB-KW"/>
</dbReference>
<keyword evidence="7" id="KW-0812">Transmembrane</keyword>
<reference evidence="8 9" key="1">
    <citation type="submission" date="2016-11" db="EMBL/GenBank/DDBJ databases">
        <authorList>
            <person name="Jaros S."/>
            <person name="Januszkiewicz K."/>
            <person name="Wedrychowicz H."/>
        </authorList>
    </citation>
    <scope>NUCLEOTIDE SEQUENCE [LARGE SCALE GENOMIC DNA]</scope>
    <source>
        <strain evidence="8 9">DSM 24787</strain>
    </source>
</reference>
<evidence type="ECO:0000256" key="4">
    <source>
        <dbReference type="ARBA" id="ARBA00022679"/>
    </source>
</evidence>
<gene>
    <name evidence="8" type="ORF">SAMN04488055_0705</name>
</gene>
<dbReference type="GO" id="GO:0005886">
    <property type="term" value="C:plasma membrane"/>
    <property type="evidence" value="ECO:0007669"/>
    <property type="project" value="UniProtKB-SubCell"/>
</dbReference>
<dbReference type="PANTHER" id="PTHR30606:SF10">
    <property type="entry name" value="PHOSPHATIDYLINOSITOL MANNOSIDE ACYLTRANSFERASE"/>
    <property type="match status" value="1"/>
</dbReference>
<proteinExistence type="predicted"/>
<dbReference type="EMBL" id="FSRA01000001">
    <property type="protein sequence ID" value="SIN69654.1"/>
    <property type="molecule type" value="Genomic_DNA"/>
</dbReference>
<evidence type="ECO:0000313" key="9">
    <source>
        <dbReference type="Proteomes" id="UP000185003"/>
    </source>
</evidence>
<keyword evidence="4 8" id="KW-0808">Transferase</keyword>
<dbReference type="STRING" id="536979.SAMN04488055_0705"/>
<keyword evidence="9" id="KW-1185">Reference proteome</keyword>
<evidence type="ECO:0000256" key="6">
    <source>
        <dbReference type="ARBA" id="ARBA00023315"/>
    </source>
</evidence>
<feature type="transmembrane region" description="Helical" evidence="7">
    <location>
        <begin position="12"/>
        <end position="35"/>
    </location>
</feature>
<comment type="subcellular location">
    <subcellularLocation>
        <location evidence="1">Cell inner membrane</location>
    </subcellularLocation>
</comment>
<dbReference type="Proteomes" id="UP000185003">
    <property type="component" value="Unassembled WGS sequence"/>
</dbReference>